<keyword evidence="1" id="KW-0689">Ribosomal protein</keyword>
<keyword evidence="1" id="KW-0687">Ribonucleoprotein</keyword>
<reference evidence="1 2" key="1">
    <citation type="submission" date="2020-08" db="EMBL/GenBank/DDBJ databases">
        <title>Genomic Encyclopedia of Type Strains, Phase III (KMG-III): the genomes of soil and plant-associated and newly described type strains.</title>
        <authorList>
            <person name="Whitman W."/>
        </authorList>
    </citation>
    <scope>NUCLEOTIDE SEQUENCE [LARGE SCALE GENOMIC DNA]</scope>
    <source>
        <strain evidence="1 2">CECT 8693</strain>
    </source>
</reference>
<dbReference type="RefSeq" id="WP_182536808.1">
    <property type="nucleotide sequence ID" value="NZ_JACJIP010000019.1"/>
</dbReference>
<evidence type="ECO:0000313" key="1">
    <source>
        <dbReference type="EMBL" id="MBA9086536.1"/>
    </source>
</evidence>
<gene>
    <name evidence="1" type="ORF">FHR92_003014</name>
</gene>
<dbReference type="EMBL" id="JACJIP010000019">
    <property type="protein sequence ID" value="MBA9086536.1"/>
    <property type="molecule type" value="Genomic_DNA"/>
</dbReference>
<comment type="caution">
    <text evidence="1">The sequence shown here is derived from an EMBL/GenBank/DDBJ whole genome shotgun (WGS) entry which is preliminary data.</text>
</comment>
<protein>
    <submittedName>
        <fullName evidence="1">Ribosomal protein L14</fullName>
    </submittedName>
</protein>
<organism evidence="1 2">
    <name type="scientific">Fontibacillus solani</name>
    <dbReference type="NCBI Taxonomy" id="1572857"/>
    <lineage>
        <taxon>Bacteria</taxon>
        <taxon>Bacillati</taxon>
        <taxon>Bacillota</taxon>
        <taxon>Bacilli</taxon>
        <taxon>Bacillales</taxon>
        <taxon>Paenibacillaceae</taxon>
        <taxon>Fontibacillus</taxon>
    </lineage>
</organism>
<proteinExistence type="predicted"/>
<evidence type="ECO:0000313" key="2">
    <source>
        <dbReference type="Proteomes" id="UP000567067"/>
    </source>
</evidence>
<keyword evidence="2" id="KW-1185">Reference proteome</keyword>
<name>A0A7W3SUJ8_9BACL</name>
<accession>A0A7W3SUJ8</accession>
<dbReference type="GO" id="GO:0005840">
    <property type="term" value="C:ribosome"/>
    <property type="evidence" value="ECO:0007669"/>
    <property type="project" value="UniProtKB-KW"/>
</dbReference>
<dbReference type="Proteomes" id="UP000567067">
    <property type="component" value="Unassembled WGS sequence"/>
</dbReference>
<dbReference type="AlphaFoldDB" id="A0A7W3SUJ8"/>
<sequence length="51" mass="6203">MEMEWTLPFLARVWFEKSELQHNVLVRNIRRLERKEGTAVRQDQCTPCTKQ</sequence>